<organism evidence="2 3">
    <name type="scientific">Pseudomonas panipatensis</name>
    <dbReference type="NCBI Taxonomy" id="428992"/>
    <lineage>
        <taxon>Bacteria</taxon>
        <taxon>Pseudomonadati</taxon>
        <taxon>Pseudomonadota</taxon>
        <taxon>Gammaproteobacteria</taxon>
        <taxon>Pseudomonadales</taxon>
        <taxon>Pseudomonadaceae</taxon>
        <taxon>Pseudomonas</taxon>
    </lineage>
</organism>
<evidence type="ECO:0000259" key="1">
    <source>
        <dbReference type="Pfam" id="PF22479"/>
    </source>
</evidence>
<proteinExistence type="predicted"/>
<dbReference type="Proteomes" id="UP000199636">
    <property type="component" value="Unassembled WGS sequence"/>
</dbReference>
<keyword evidence="3" id="KW-1185">Reference proteome</keyword>
<evidence type="ECO:0000313" key="2">
    <source>
        <dbReference type="EMBL" id="SDI54067.1"/>
    </source>
</evidence>
<protein>
    <recommendedName>
        <fullName evidence="1">Cyanophage baseplate Pam3 plug gp18 domain-containing protein</fullName>
    </recommendedName>
</protein>
<dbReference type="RefSeq" id="WP_090266774.1">
    <property type="nucleotide sequence ID" value="NZ_FNDS01000011.1"/>
</dbReference>
<evidence type="ECO:0000313" key="3">
    <source>
        <dbReference type="Proteomes" id="UP000199636"/>
    </source>
</evidence>
<accession>A0A1G8LF22</accession>
<dbReference type="OrthoDB" id="5465444at2"/>
<sequence length="104" mass="11331">MANYEIPLSAEGQRFSISLSGTEYQLRVQWRNAADAGWTLDISDSSGNAIVNGIPLVTGCNLLAPYGHLGFTGVLWVQTTADPDAVPTFDNLGNASHLYWWTDQ</sequence>
<gene>
    <name evidence="2" type="ORF">SAMN05216272_111106</name>
</gene>
<feature type="domain" description="Cyanophage baseplate Pam3 plug gp18" evidence="1">
    <location>
        <begin position="4"/>
        <end position="102"/>
    </location>
</feature>
<dbReference type="STRING" id="428992.SAMN05216272_111106"/>
<dbReference type="AlphaFoldDB" id="A0A1G8LF22"/>
<dbReference type="InterPro" id="IPR054252">
    <property type="entry name" value="Pam3_gp18"/>
</dbReference>
<reference evidence="3" key="1">
    <citation type="submission" date="2016-10" db="EMBL/GenBank/DDBJ databases">
        <authorList>
            <person name="Varghese N."/>
            <person name="Submissions S."/>
        </authorList>
    </citation>
    <scope>NUCLEOTIDE SEQUENCE [LARGE SCALE GENOMIC DNA]</scope>
    <source>
        <strain evidence="3">CCM 7469</strain>
    </source>
</reference>
<dbReference type="Pfam" id="PF22479">
    <property type="entry name" value="Pam3_gp18"/>
    <property type="match status" value="1"/>
</dbReference>
<name>A0A1G8LF22_9PSED</name>
<dbReference type="EMBL" id="FNDS01000011">
    <property type="protein sequence ID" value="SDI54067.1"/>
    <property type="molecule type" value="Genomic_DNA"/>
</dbReference>